<dbReference type="GO" id="GO:0030964">
    <property type="term" value="C:NADH dehydrogenase complex"/>
    <property type="evidence" value="ECO:0007669"/>
    <property type="project" value="TreeGrafter"/>
</dbReference>
<evidence type="ECO:0000256" key="3">
    <source>
        <dbReference type="ARBA" id="ARBA00021007"/>
    </source>
</evidence>
<feature type="transmembrane region" description="Helical" evidence="9">
    <location>
        <begin position="12"/>
        <end position="31"/>
    </location>
</feature>
<comment type="subcellular location">
    <subcellularLocation>
        <location evidence="1">Membrane</location>
    </subcellularLocation>
    <subcellularLocation>
        <location evidence="9">Mitochondrion membrane</location>
        <topology evidence="9">Multi-pass membrane protein</topology>
    </subcellularLocation>
</comment>
<gene>
    <name evidence="10" type="primary">nad3</name>
</gene>
<keyword evidence="9" id="KW-0679">Respiratory chain</keyword>
<proteinExistence type="inferred from homology"/>
<dbReference type="InterPro" id="IPR000440">
    <property type="entry name" value="NADH_UbQ/plastoQ_OxRdtase_su3"/>
</dbReference>
<keyword evidence="7 9" id="KW-0472">Membrane</keyword>
<evidence type="ECO:0000256" key="8">
    <source>
        <dbReference type="ARBA" id="ARBA00049551"/>
    </source>
</evidence>
<dbReference type="EMBL" id="KY825224">
    <property type="protein sequence ID" value="ARS00908.1"/>
    <property type="molecule type" value="Genomic_DNA"/>
</dbReference>
<evidence type="ECO:0000256" key="4">
    <source>
        <dbReference type="ARBA" id="ARBA00022448"/>
    </source>
</evidence>
<evidence type="ECO:0000313" key="10">
    <source>
        <dbReference type="EMBL" id="ARS00908.1"/>
    </source>
</evidence>
<reference evidence="10" key="1">
    <citation type="journal article" date="2017" name="Sci. Rep.">
        <title>The mitochondrial genomes of the acoelomorph worms Paratomella rubra, Isodiametra pulchra and Archaphanostoma ylvae.</title>
        <authorList>
            <person name="Robertson H.E."/>
            <person name="Lapraz F."/>
            <person name="Egger B."/>
            <person name="Telford M.J."/>
            <person name="Schiffer P.H."/>
        </authorList>
    </citation>
    <scope>NUCLEOTIDE SEQUENCE</scope>
</reference>
<keyword evidence="9" id="KW-0520">NAD</keyword>
<accession>A0A1X9WDA5</accession>
<keyword evidence="6 9" id="KW-1133">Transmembrane helix</keyword>
<comment type="function">
    <text evidence="9">Core subunit of the mitochondrial membrane respiratory chain NADH dehydrogenase (Complex I) which catalyzes electron transfer from NADH through the respiratory chain, using ubiquinone as an electron acceptor. Essential for the catalytic activity of complex I.</text>
</comment>
<comment type="similarity">
    <text evidence="2 9">Belongs to the complex I subunit 3 family.</text>
</comment>
<keyword evidence="9" id="KW-0249">Electron transport</keyword>
<dbReference type="AlphaFoldDB" id="A0A1X9WDA5"/>
<dbReference type="PANTHER" id="PTHR11058:SF9">
    <property type="entry name" value="NADH-UBIQUINONE OXIDOREDUCTASE CHAIN 3"/>
    <property type="match status" value="1"/>
</dbReference>
<dbReference type="PANTHER" id="PTHR11058">
    <property type="entry name" value="NADH-UBIQUINONE OXIDOREDUCTASE CHAIN 3"/>
    <property type="match status" value="1"/>
</dbReference>
<evidence type="ECO:0000256" key="5">
    <source>
        <dbReference type="ARBA" id="ARBA00022692"/>
    </source>
</evidence>
<name>A0A1X9WDA5_ISOPU</name>
<protein>
    <recommendedName>
        <fullName evidence="3 9">NADH-ubiquinone oxidoreductase chain 3</fullName>
        <ecNumber evidence="9">7.1.1.2</ecNumber>
    </recommendedName>
</protein>
<dbReference type="GO" id="GO:0031966">
    <property type="term" value="C:mitochondrial membrane"/>
    <property type="evidence" value="ECO:0007669"/>
    <property type="project" value="UniProtKB-SubCell"/>
</dbReference>
<keyword evidence="4 9" id="KW-0813">Transport</keyword>
<dbReference type="InterPro" id="IPR038430">
    <property type="entry name" value="NDAH_ubi_oxred_su3_sf"/>
</dbReference>
<dbReference type="Gene3D" id="1.20.58.1610">
    <property type="entry name" value="NADH:ubiquinone/plastoquinone oxidoreductase, chain 3"/>
    <property type="match status" value="1"/>
</dbReference>
<keyword evidence="9 10" id="KW-0496">Mitochondrion</keyword>
<evidence type="ECO:0000256" key="2">
    <source>
        <dbReference type="ARBA" id="ARBA00008472"/>
    </source>
</evidence>
<evidence type="ECO:0000256" key="7">
    <source>
        <dbReference type="ARBA" id="ARBA00023136"/>
    </source>
</evidence>
<keyword evidence="9" id="KW-0830">Ubiquinone</keyword>
<feature type="transmembrane region" description="Helical" evidence="9">
    <location>
        <begin position="95"/>
        <end position="116"/>
    </location>
</feature>
<keyword evidence="9" id="KW-1278">Translocase</keyword>
<evidence type="ECO:0000256" key="6">
    <source>
        <dbReference type="ARBA" id="ARBA00022989"/>
    </source>
</evidence>
<evidence type="ECO:0000256" key="9">
    <source>
        <dbReference type="RuleBase" id="RU003640"/>
    </source>
</evidence>
<comment type="catalytic activity">
    <reaction evidence="8 9">
        <text>a ubiquinone + NADH + 5 H(+)(in) = a ubiquinol + NAD(+) + 4 H(+)(out)</text>
        <dbReference type="Rhea" id="RHEA:29091"/>
        <dbReference type="Rhea" id="RHEA-COMP:9565"/>
        <dbReference type="Rhea" id="RHEA-COMP:9566"/>
        <dbReference type="ChEBI" id="CHEBI:15378"/>
        <dbReference type="ChEBI" id="CHEBI:16389"/>
        <dbReference type="ChEBI" id="CHEBI:17976"/>
        <dbReference type="ChEBI" id="CHEBI:57540"/>
        <dbReference type="ChEBI" id="CHEBI:57945"/>
        <dbReference type="EC" id="7.1.1.2"/>
    </reaction>
</comment>
<keyword evidence="5 9" id="KW-0812">Transmembrane</keyword>
<dbReference type="Pfam" id="PF00507">
    <property type="entry name" value="Oxidored_q4"/>
    <property type="match status" value="1"/>
</dbReference>
<organism evidence="10">
    <name type="scientific">Isodiametra pulchra</name>
    <name type="common">Acoelomorph flatworm</name>
    <name type="synonym">Convoluta pulchra</name>
    <dbReference type="NCBI Taxonomy" id="504439"/>
    <lineage>
        <taxon>Eukaryota</taxon>
        <taxon>Metazoa</taxon>
        <taxon>Xenacoelomorpha</taxon>
        <taxon>Acoelomorpha</taxon>
        <taxon>Acoela</taxon>
        <taxon>Isodiametridae</taxon>
        <taxon>Isodiametra</taxon>
    </lineage>
</organism>
<geneLocation type="mitochondrion" evidence="10"/>
<evidence type="ECO:0000256" key="1">
    <source>
        <dbReference type="ARBA" id="ARBA00004370"/>
    </source>
</evidence>
<feature type="transmembrane region" description="Helical" evidence="9">
    <location>
        <begin position="61"/>
        <end position="83"/>
    </location>
</feature>
<sequence>MILHFFENSWTLIWPAIISLALMIVGGLGHLGTKFMKEKYEAYECGFDPFLKKKTSFCIRFFNIAILYLLIDLEIAILLPFFLKNFLLTSQLTATLNLSLFLILFLLLLLLIEWIFGGISWSEDM</sequence>
<dbReference type="GO" id="GO:0008137">
    <property type="term" value="F:NADH dehydrogenase (ubiquinone) activity"/>
    <property type="evidence" value="ECO:0007669"/>
    <property type="project" value="UniProtKB-UniRule"/>
</dbReference>
<dbReference type="EC" id="7.1.1.2" evidence="9"/>